<dbReference type="AlphaFoldDB" id="C5S083"/>
<feature type="transmembrane region" description="Helical" evidence="1">
    <location>
        <begin position="31"/>
        <end position="49"/>
    </location>
</feature>
<gene>
    <name evidence="2" type="ORF">AM305_06531</name>
</gene>
<dbReference type="EMBL" id="ACQL01000068">
    <property type="protein sequence ID" value="EER47600.1"/>
    <property type="molecule type" value="Genomic_DNA"/>
</dbReference>
<keyword evidence="1" id="KW-0472">Membrane</keyword>
<accession>C5S083</accession>
<keyword evidence="1" id="KW-0812">Transmembrane</keyword>
<dbReference type="Proteomes" id="UP000005532">
    <property type="component" value="Unassembled WGS sequence"/>
</dbReference>
<name>C5S083_9PAST</name>
<evidence type="ECO:0000313" key="2">
    <source>
        <dbReference type="EMBL" id="EER47600.1"/>
    </source>
</evidence>
<keyword evidence="1" id="KW-1133">Transmembrane helix</keyword>
<proteinExistence type="predicted"/>
<evidence type="ECO:0000313" key="3">
    <source>
        <dbReference type="Proteomes" id="UP000005532"/>
    </source>
</evidence>
<protein>
    <submittedName>
        <fullName evidence="2">Uncharacterized protein</fullName>
    </submittedName>
</protein>
<reference evidence="2 3" key="1">
    <citation type="journal article" date="2010" name="Vet. Microbiol.">
        <title>Production of haemolysins by strains of the Actinobacillus minor/porcitonsillarum complex.</title>
        <authorList>
            <person name="Arya G."/>
            <person name="Niven D.F."/>
        </authorList>
    </citation>
    <scope>NUCLEOTIDE SEQUENCE [LARGE SCALE GENOMIC DNA]</scope>
    <source>
        <strain evidence="2 3">NM305</strain>
    </source>
</reference>
<organism evidence="2 3">
    <name type="scientific">Actinobacillus minor NM305</name>
    <dbReference type="NCBI Taxonomy" id="637911"/>
    <lineage>
        <taxon>Bacteria</taxon>
        <taxon>Pseudomonadati</taxon>
        <taxon>Pseudomonadota</taxon>
        <taxon>Gammaproteobacteria</taxon>
        <taxon>Pasteurellales</taxon>
        <taxon>Pasteurellaceae</taxon>
        <taxon>Actinobacillus</taxon>
    </lineage>
</organism>
<sequence length="56" mass="6504">MNRFPYVIGTIIGIIIYYIFNYIMGYKLKGVIGFVIFVSLTTLGCVYFPKLIKKME</sequence>
<evidence type="ECO:0000256" key="1">
    <source>
        <dbReference type="SAM" id="Phobius"/>
    </source>
</evidence>
<feature type="transmembrane region" description="Helical" evidence="1">
    <location>
        <begin position="6"/>
        <end position="24"/>
    </location>
</feature>
<comment type="caution">
    <text evidence="2">The sequence shown here is derived from an EMBL/GenBank/DDBJ whole genome shotgun (WGS) entry which is preliminary data.</text>
</comment>